<proteinExistence type="predicted"/>
<name>A0A2H1FEG9_9ARCH</name>
<evidence type="ECO:0000313" key="1">
    <source>
        <dbReference type="EMBL" id="SMH71154.1"/>
    </source>
</evidence>
<dbReference type="EMBL" id="LT841358">
    <property type="protein sequence ID" value="SMH71154.1"/>
    <property type="molecule type" value="Genomic_DNA"/>
</dbReference>
<gene>
    <name evidence="1" type="ORF">NCS_10961</name>
</gene>
<evidence type="ECO:0000313" key="2">
    <source>
        <dbReference type="Proteomes" id="UP000230607"/>
    </source>
</evidence>
<reference evidence="2" key="1">
    <citation type="submission" date="2017-03" db="EMBL/GenBank/DDBJ databases">
        <authorList>
            <person name="Herbold C."/>
        </authorList>
    </citation>
    <scope>NUCLEOTIDE SEQUENCE [LARGE SCALE GENOMIC DNA]</scope>
</reference>
<protein>
    <submittedName>
        <fullName evidence="1">Uncharacterized protein</fullName>
    </submittedName>
</protein>
<keyword evidence="2" id="KW-1185">Reference proteome</keyword>
<sequence length="187" mass="21590">MWEIMKGDLKLNNKSNVTLSIDTAIFNEIKKDSKNQTISVNTKINTILAKHVLFYKHLEDQEGASIPRKYFEAFIELLDENKHIELLTNVSVETMQAVYVHDNIPFTLDGLIKHHFEKVALWAGAYRRFRHYVDEEGYTCLVFDHKLGIKWSRILGASICNMIREMANQTSTFKALSTAVLVKVDKK</sequence>
<dbReference type="Proteomes" id="UP000230607">
    <property type="component" value="Chromosome 1"/>
</dbReference>
<organism evidence="1 2">
    <name type="scientific">Candidatus Nitrosotalea okcheonensis</name>
    <dbReference type="NCBI Taxonomy" id="1903276"/>
    <lineage>
        <taxon>Archaea</taxon>
        <taxon>Nitrososphaerota</taxon>
        <taxon>Nitrososphaeria</taxon>
        <taxon>Nitrosotaleales</taxon>
        <taxon>Nitrosotaleaceae</taxon>
        <taxon>Nitrosotalea</taxon>
    </lineage>
</organism>
<dbReference type="AlphaFoldDB" id="A0A2H1FEG9"/>
<accession>A0A2H1FEG9</accession>